<organism evidence="1 2">
    <name type="scientific">Elasticomyces elasticus</name>
    <dbReference type="NCBI Taxonomy" id="574655"/>
    <lineage>
        <taxon>Eukaryota</taxon>
        <taxon>Fungi</taxon>
        <taxon>Dikarya</taxon>
        <taxon>Ascomycota</taxon>
        <taxon>Pezizomycotina</taxon>
        <taxon>Dothideomycetes</taxon>
        <taxon>Dothideomycetidae</taxon>
        <taxon>Mycosphaerellales</taxon>
        <taxon>Teratosphaeriaceae</taxon>
        <taxon>Elasticomyces</taxon>
    </lineage>
</organism>
<accession>A0AAN8A521</accession>
<dbReference type="EMBL" id="JAVRQU010000002">
    <property type="protein sequence ID" value="KAK5706445.1"/>
    <property type="molecule type" value="Genomic_DNA"/>
</dbReference>
<gene>
    <name evidence="1" type="ORF">LTR97_001433</name>
</gene>
<dbReference type="AlphaFoldDB" id="A0AAN8A521"/>
<dbReference type="Proteomes" id="UP001310594">
    <property type="component" value="Unassembled WGS sequence"/>
</dbReference>
<evidence type="ECO:0000313" key="1">
    <source>
        <dbReference type="EMBL" id="KAK5706445.1"/>
    </source>
</evidence>
<name>A0AAN8A521_9PEZI</name>
<dbReference type="PANTHER" id="PTHR42085">
    <property type="entry name" value="F-BOX DOMAIN-CONTAINING PROTEIN"/>
    <property type="match status" value="1"/>
</dbReference>
<comment type="caution">
    <text evidence="1">The sequence shown here is derived from an EMBL/GenBank/DDBJ whole genome shotgun (WGS) entry which is preliminary data.</text>
</comment>
<dbReference type="PANTHER" id="PTHR42085:SF1">
    <property type="entry name" value="F-BOX DOMAIN-CONTAINING PROTEIN"/>
    <property type="match status" value="1"/>
</dbReference>
<proteinExistence type="predicted"/>
<evidence type="ECO:0000313" key="2">
    <source>
        <dbReference type="Proteomes" id="UP001310594"/>
    </source>
</evidence>
<reference evidence="1" key="1">
    <citation type="submission" date="2023-08" db="EMBL/GenBank/DDBJ databases">
        <title>Black Yeasts Isolated from many extreme environments.</title>
        <authorList>
            <person name="Coleine C."/>
            <person name="Stajich J.E."/>
            <person name="Selbmann L."/>
        </authorList>
    </citation>
    <scope>NUCLEOTIDE SEQUENCE</scope>
    <source>
        <strain evidence="1">CCFEE 5810</strain>
    </source>
</reference>
<sequence>MEKSLFGKLSPELKNQIYKLVLHDPEAFKIFQHDGTHPDSGLLDGKAKGINLYFSDKLRARDALAITESCKAIRSETLSMFYYLNTFTLCYASASHSVGKWSAAMKTTYESSIKACRDWLRTLPASASGVIDRLHITHDGGEAYKPGPRPIYWWNDARRVEKALLHPYLQPSSIHILVQFKCYEYEFNNHLRRRSSTGQRGMCHLDIQKECSIVVYDLPTHDKALAKAAIESTFADQVAKIEASAMEYGCCIGVEKLKNSLLKGASDGRKLMLQAVGK</sequence>
<protein>
    <submittedName>
        <fullName evidence="1">Uncharacterized protein</fullName>
    </submittedName>
</protein>
<dbReference type="InterPro" id="IPR038883">
    <property type="entry name" value="AN11006-like"/>
</dbReference>